<keyword evidence="1" id="KW-0175">Coiled coil</keyword>
<organism evidence="2 3">
    <name type="scientific">Sulfoacidibacillus ferrooxidans</name>
    <dbReference type="NCBI Taxonomy" id="2005001"/>
    <lineage>
        <taxon>Bacteria</taxon>
        <taxon>Bacillati</taxon>
        <taxon>Bacillota</taxon>
        <taxon>Bacilli</taxon>
        <taxon>Bacillales</taxon>
        <taxon>Alicyclobacillaceae</taxon>
        <taxon>Sulfoacidibacillus</taxon>
    </lineage>
</organism>
<evidence type="ECO:0000313" key="2">
    <source>
        <dbReference type="EMBL" id="MCI0184634.1"/>
    </source>
</evidence>
<evidence type="ECO:0000313" key="3">
    <source>
        <dbReference type="Proteomes" id="UP001139263"/>
    </source>
</evidence>
<accession>A0A9X1VB64</accession>
<dbReference type="AlphaFoldDB" id="A0A9X1VB64"/>
<comment type="caution">
    <text evidence="2">The sequence shown here is derived from an EMBL/GenBank/DDBJ whole genome shotgun (WGS) entry which is preliminary data.</text>
</comment>
<sequence length="230" mass="27082">MNDMSKMMDMSVSRIKEHERLLSLTISLQNMVRNRIISVRAGSNLSSLPVEAQDWFQESHKEATEIKDTEVTAAIMLWKQKEQEQRTIVDHDAYLNEEEQDDDLNSSLLTQEVRKAEVFDGQLHDVQADAKRQKYQLPEDKKVSMLDLNNEETQYRYSENLMEVKLRQAETTIKRIKSEFEVLMQEHSDKFNTPRTYWHSQLDKYVQTVEEFADVVLSYKQDVSELKNSV</sequence>
<evidence type="ECO:0000256" key="1">
    <source>
        <dbReference type="SAM" id="Coils"/>
    </source>
</evidence>
<reference evidence="2" key="1">
    <citation type="submission" date="2022-03" db="EMBL/GenBank/DDBJ databases">
        <title>Draft Genome Sequence of Firmicute Strain S0AB, a Heterotrophic Iron/Sulfur-Oxidizing Extreme Acidophile.</title>
        <authorList>
            <person name="Vergara E."/>
            <person name="Pakostova E."/>
            <person name="Johnson D.B."/>
            <person name="Holmes D.S."/>
        </authorList>
    </citation>
    <scope>NUCLEOTIDE SEQUENCE</scope>
    <source>
        <strain evidence="2">S0AB</strain>
    </source>
</reference>
<gene>
    <name evidence="2" type="ORF">MM817_02931</name>
</gene>
<dbReference type="EMBL" id="JALBUF010000019">
    <property type="protein sequence ID" value="MCI0184634.1"/>
    <property type="molecule type" value="Genomic_DNA"/>
</dbReference>
<feature type="coiled-coil region" evidence="1">
    <location>
        <begin position="159"/>
        <end position="186"/>
    </location>
</feature>
<protein>
    <submittedName>
        <fullName evidence="2">Uncharacterized protein</fullName>
    </submittedName>
</protein>
<dbReference type="Proteomes" id="UP001139263">
    <property type="component" value="Unassembled WGS sequence"/>
</dbReference>
<proteinExistence type="predicted"/>
<dbReference type="RefSeq" id="WP_241716465.1">
    <property type="nucleotide sequence ID" value="NZ_JALBUF010000019.1"/>
</dbReference>
<name>A0A9X1VB64_9BACL</name>
<keyword evidence="3" id="KW-1185">Reference proteome</keyword>